<sequence>MADSTDSTKKQENQEWYRDFGYDMCPERRKAPKHGFWDVVKERKFFKLNNTVTCERNVVRAIKENPVVKLLIAALKEAGCPVDLRRNFACETCESSVTGGYDQELNQIVVCHNQLKSRSNPDVTLVHELIHMYDHCVGEVNFKNIEHLACSEIRAANIAHCSFLSSFFLAQSSFFNIKKTHQECVKFKAAQSMMLARDISLEDALSIISKVFDKCYNDLEPVGRRLRRNSLDAQLAYNEAIHLGFCKPLPGDNPDYC</sequence>
<dbReference type="AlphaFoldDB" id="A0AAN8S4U5"/>
<dbReference type="InterPro" id="IPR019165">
    <property type="entry name" value="Peptidase_M76_ATP23"/>
</dbReference>
<dbReference type="PANTHER" id="PTHR21711">
    <property type="entry name" value="MITOCHONDRIAL INNER MEMBRANE PROTEASE"/>
    <property type="match status" value="1"/>
</dbReference>
<dbReference type="EC" id="3.4.24.-" evidence="6"/>
<keyword evidence="3 6" id="KW-0479">Metal-binding</keyword>
<gene>
    <name evidence="7" type="ORF">RUM43_005536</name>
</gene>
<keyword evidence="2 6" id="KW-0645">Protease</keyword>
<dbReference type="GO" id="GO:0034982">
    <property type="term" value="P:mitochondrial protein processing"/>
    <property type="evidence" value="ECO:0007669"/>
    <property type="project" value="TreeGrafter"/>
</dbReference>
<evidence type="ECO:0000313" key="7">
    <source>
        <dbReference type="EMBL" id="KAK6625242.1"/>
    </source>
</evidence>
<dbReference type="Pfam" id="PF09768">
    <property type="entry name" value="Peptidase_M76"/>
    <property type="match status" value="1"/>
</dbReference>
<proteinExistence type="inferred from homology"/>
<keyword evidence="5 6" id="KW-0482">Metalloprotease</keyword>
<dbReference type="PANTHER" id="PTHR21711:SF0">
    <property type="entry name" value="MITOCHONDRIAL INNER MEMBRANE PROTEASE ATP23 HOMOLOG"/>
    <property type="match status" value="1"/>
</dbReference>
<evidence type="ECO:0000256" key="5">
    <source>
        <dbReference type="ARBA" id="ARBA00023049"/>
    </source>
</evidence>
<evidence type="ECO:0000256" key="3">
    <source>
        <dbReference type="ARBA" id="ARBA00022723"/>
    </source>
</evidence>
<dbReference type="GO" id="GO:0005739">
    <property type="term" value="C:mitochondrion"/>
    <property type="evidence" value="ECO:0007669"/>
    <property type="project" value="GOC"/>
</dbReference>
<protein>
    <recommendedName>
        <fullName evidence="6">Mitochondrial inner membrane protease ATP23</fullName>
        <ecNumber evidence="6">3.4.24.-</ecNumber>
    </recommendedName>
</protein>
<dbReference type="GO" id="GO:0033615">
    <property type="term" value="P:mitochondrial proton-transporting ATP synthase complex assembly"/>
    <property type="evidence" value="ECO:0007669"/>
    <property type="project" value="TreeGrafter"/>
</dbReference>
<reference evidence="7 8" key="1">
    <citation type="submission" date="2023-10" db="EMBL/GenBank/DDBJ databases">
        <title>Genomes of two closely related lineages of the louse Polyplax serrata with different host specificities.</title>
        <authorList>
            <person name="Martinu J."/>
            <person name="Tarabai H."/>
            <person name="Stefka J."/>
            <person name="Hypsa V."/>
        </authorList>
    </citation>
    <scope>NUCLEOTIDE SEQUENCE [LARGE SCALE GENOMIC DNA]</scope>
    <source>
        <strain evidence="7">HR10_N</strain>
    </source>
</reference>
<evidence type="ECO:0000256" key="4">
    <source>
        <dbReference type="ARBA" id="ARBA00022801"/>
    </source>
</evidence>
<evidence type="ECO:0000313" key="8">
    <source>
        <dbReference type="Proteomes" id="UP001372834"/>
    </source>
</evidence>
<name>A0AAN8S4U5_POLSC</name>
<keyword evidence="4 6" id="KW-0378">Hydrolase</keyword>
<evidence type="ECO:0000256" key="1">
    <source>
        <dbReference type="ARBA" id="ARBA00009915"/>
    </source>
</evidence>
<accession>A0AAN8S4U5</accession>
<dbReference type="Proteomes" id="UP001372834">
    <property type="component" value="Unassembled WGS sequence"/>
</dbReference>
<comment type="similarity">
    <text evidence="1 6">Belongs to the peptidase M76 family.</text>
</comment>
<dbReference type="EMBL" id="JAWJWE010000037">
    <property type="protein sequence ID" value="KAK6625242.1"/>
    <property type="molecule type" value="Genomic_DNA"/>
</dbReference>
<organism evidence="7 8">
    <name type="scientific">Polyplax serrata</name>
    <name type="common">Common mouse louse</name>
    <dbReference type="NCBI Taxonomy" id="468196"/>
    <lineage>
        <taxon>Eukaryota</taxon>
        <taxon>Metazoa</taxon>
        <taxon>Ecdysozoa</taxon>
        <taxon>Arthropoda</taxon>
        <taxon>Hexapoda</taxon>
        <taxon>Insecta</taxon>
        <taxon>Pterygota</taxon>
        <taxon>Neoptera</taxon>
        <taxon>Paraneoptera</taxon>
        <taxon>Psocodea</taxon>
        <taxon>Troctomorpha</taxon>
        <taxon>Phthiraptera</taxon>
        <taxon>Anoplura</taxon>
        <taxon>Polyplacidae</taxon>
        <taxon>Polyplax</taxon>
    </lineage>
</organism>
<dbReference type="GO" id="GO:0046872">
    <property type="term" value="F:metal ion binding"/>
    <property type="evidence" value="ECO:0007669"/>
    <property type="project" value="UniProtKB-KW"/>
</dbReference>
<evidence type="ECO:0000256" key="2">
    <source>
        <dbReference type="ARBA" id="ARBA00022670"/>
    </source>
</evidence>
<comment type="caution">
    <text evidence="7">The sequence shown here is derived from an EMBL/GenBank/DDBJ whole genome shotgun (WGS) entry which is preliminary data.</text>
</comment>
<dbReference type="GO" id="GO:0004222">
    <property type="term" value="F:metalloendopeptidase activity"/>
    <property type="evidence" value="ECO:0007669"/>
    <property type="project" value="InterPro"/>
</dbReference>
<evidence type="ECO:0000256" key="6">
    <source>
        <dbReference type="RuleBase" id="RU364057"/>
    </source>
</evidence>